<feature type="compositionally biased region" description="Polar residues" evidence="2">
    <location>
        <begin position="78"/>
        <end position="89"/>
    </location>
</feature>
<gene>
    <name evidence="5" type="primary">LALBA</name>
    <name evidence="5" type="ORF">AMEX_G24406</name>
</gene>
<organism evidence="5 6">
    <name type="scientific">Astyanax mexicanus</name>
    <name type="common">Blind cave fish</name>
    <name type="synonym">Astyanax fasciatus mexicanus</name>
    <dbReference type="NCBI Taxonomy" id="7994"/>
    <lineage>
        <taxon>Eukaryota</taxon>
        <taxon>Metazoa</taxon>
        <taxon>Chordata</taxon>
        <taxon>Craniata</taxon>
        <taxon>Vertebrata</taxon>
        <taxon>Euteleostomi</taxon>
        <taxon>Actinopterygii</taxon>
        <taxon>Neopterygii</taxon>
        <taxon>Teleostei</taxon>
        <taxon>Ostariophysi</taxon>
        <taxon>Characiformes</taxon>
        <taxon>Characoidei</taxon>
        <taxon>Acestrorhamphidae</taxon>
        <taxon>Acestrorhamphinae</taxon>
        <taxon>Astyanax</taxon>
    </lineage>
</organism>
<keyword evidence="1" id="KW-1015">Disulfide bond</keyword>
<dbReference type="SUPFAM" id="SSF53955">
    <property type="entry name" value="Lysozyme-like"/>
    <property type="match status" value="1"/>
</dbReference>
<dbReference type="GO" id="GO:0003796">
    <property type="term" value="F:lysozyme activity"/>
    <property type="evidence" value="ECO:0007669"/>
    <property type="project" value="TreeGrafter"/>
</dbReference>
<dbReference type="AlphaFoldDB" id="A0A8T2KUE3"/>
<protein>
    <submittedName>
        <fullName evidence="5">Pollen-specific leucine-rich repeat extensin-like protein 1</fullName>
    </submittedName>
</protein>
<evidence type="ECO:0000256" key="1">
    <source>
        <dbReference type="ARBA" id="ARBA00023157"/>
    </source>
</evidence>
<evidence type="ECO:0000313" key="6">
    <source>
        <dbReference type="Proteomes" id="UP000752171"/>
    </source>
</evidence>
<feature type="compositionally biased region" description="Basic and acidic residues" evidence="2">
    <location>
        <begin position="203"/>
        <end position="212"/>
    </location>
</feature>
<comment type="caution">
    <text evidence="5">The sequence shown here is derived from an EMBL/GenBank/DDBJ whole genome shotgun (WGS) entry which is preliminary data.</text>
</comment>
<name>A0A8T2KUE3_ASTMX</name>
<feature type="compositionally biased region" description="Basic and acidic residues" evidence="2">
    <location>
        <begin position="171"/>
        <end position="191"/>
    </location>
</feature>
<dbReference type="Gene3D" id="1.10.530.10">
    <property type="match status" value="1"/>
</dbReference>
<dbReference type="InterPro" id="IPR019799">
    <property type="entry name" value="Glyco_hydro_22_CS"/>
</dbReference>
<proteinExistence type="predicted"/>
<dbReference type="PANTHER" id="PTHR11407">
    <property type="entry name" value="LYSOZYME C"/>
    <property type="match status" value="1"/>
</dbReference>
<accession>A0A8T2KUE3</accession>
<dbReference type="PROSITE" id="PS00128">
    <property type="entry name" value="GLYCOSYL_HYDROL_F22_1"/>
    <property type="match status" value="1"/>
</dbReference>
<keyword evidence="3" id="KW-0732">Signal</keyword>
<feature type="domain" description="Glycosyl hydrolases family 22 (GH22)" evidence="4">
    <location>
        <begin position="360"/>
        <end position="378"/>
    </location>
</feature>
<evidence type="ECO:0000256" key="2">
    <source>
        <dbReference type="SAM" id="MobiDB-lite"/>
    </source>
</evidence>
<evidence type="ECO:0000256" key="3">
    <source>
        <dbReference type="SAM" id="SignalP"/>
    </source>
</evidence>
<reference evidence="5 6" key="1">
    <citation type="submission" date="2021-07" db="EMBL/GenBank/DDBJ databases">
        <authorList>
            <person name="Imarazene B."/>
            <person name="Zahm M."/>
            <person name="Klopp C."/>
            <person name="Cabau C."/>
            <person name="Beille S."/>
            <person name="Jouanno E."/>
            <person name="Castinel A."/>
            <person name="Lluch J."/>
            <person name="Gil L."/>
            <person name="Kuchtly C."/>
            <person name="Lopez Roques C."/>
            <person name="Donnadieu C."/>
            <person name="Parrinello H."/>
            <person name="Journot L."/>
            <person name="Du K."/>
            <person name="Schartl M."/>
            <person name="Retaux S."/>
            <person name="Guiguen Y."/>
        </authorList>
    </citation>
    <scope>NUCLEOTIDE SEQUENCE [LARGE SCALE GENOMIC DNA]</scope>
    <source>
        <strain evidence="5">Pach_M1</strain>
        <tissue evidence="5">Testis</tissue>
    </source>
</reference>
<dbReference type="PANTHER" id="PTHR11407:SF69">
    <property type="entry name" value="LYSOZYME C, MILK ISOZYME"/>
    <property type="match status" value="1"/>
</dbReference>
<evidence type="ECO:0000259" key="4">
    <source>
        <dbReference type="PROSITE" id="PS00128"/>
    </source>
</evidence>
<dbReference type="PROSITE" id="PS51348">
    <property type="entry name" value="GLYCOSYL_HYDROL_F22_2"/>
    <property type="match status" value="1"/>
</dbReference>
<dbReference type="EMBL" id="JAICCE010000021">
    <property type="protein sequence ID" value="KAG9262614.1"/>
    <property type="molecule type" value="Genomic_DNA"/>
</dbReference>
<feature type="compositionally biased region" description="Basic and acidic residues" evidence="2">
    <location>
        <begin position="117"/>
        <end position="132"/>
    </location>
</feature>
<evidence type="ECO:0000313" key="5">
    <source>
        <dbReference type="EMBL" id="KAG9262614.1"/>
    </source>
</evidence>
<sequence length="424" mass="45786">MQIRVAVGMLAALVLVLLAPSMTEGLVLTRCEMQQKLQNQTLPANISSNLSGNTSTNASSDAAHIVCYAELVSGLNTSKVSQPIKSPDNSGEDGDSSESSEEVKPHKGRRQRSLGSKSEKKSDKGDKGDKGGKGGKPPKPDTQSVTKQPFPHSEPHTESHPHNTTGGNHTGSHDLHPKDDHSSESSEEVKPNKGRKQRSLGSKSEKKSDKGNKGGKPPKPDSQSVTKQPFSHSDPPKGTGAPNQNSSMTPNPVRPTGHHDDDNSAEFKSKGRHRRSPKWPRPGPKPQPKPDPKPQPKPQPKPEPKPQPKPDPKPQPKPQPKPEPKPQPKPEKSGEQLYGVFQLSDRVACASGTKPTLNLCGLTCDKLVDDDITDDIACLKTLLSKFTPVDSLKGEAREHVKKLYDQIYQKQCAGATDAQFFSGC</sequence>
<dbReference type="InterPro" id="IPR001916">
    <property type="entry name" value="Glyco_hydro_22"/>
</dbReference>
<feature type="compositionally biased region" description="Acidic residues" evidence="2">
    <location>
        <begin position="90"/>
        <end position="100"/>
    </location>
</feature>
<feature type="region of interest" description="Disordered" evidence="2">
    <location>
        <begin position="78"/>
        <end position="333"/>
    </location>
</feature>
<dbReference type="Proteomes" id="UP000752171">
    <property type="component" value="Unassembled WGS sequence"/>
</dbReference>
<feature type="compositionally biased region" description="Polar residues" evidence="2">
    <location>
        <begin position="241"/>
        <end position="250"/>
    </location>
</feature>
<feature type="chain" id="PRO_5035873803" evidence="3">
    <location>
        <begin position="26"/>
        <end position="424"/>
    </location>
</feature>
<feature type="signal peptide" evidence="3">
    <location>
        <begin position="1"/>
        <end position="25"/>
    </location>
</feature>
<dbReference type="Pfam" id="PF00062">
    <property type="entry name" value="Lys"/>
    <property type="match status" value="1"/>
</dbReference>
<feature type="compositionally biased region" description="Basic and acidic residues" evidence="2">
    <location>
        <begin position="288"/>
        <end position="333"/>
    </location>
</feature>
<dbReference type="InterPro" id="IPR023346">
    <property type="entry name" value="Lysozyme-like_dom_sf"/>
</dbReference>
<feature type="compositionally biased region" description="Basic and acidic residues" evidence="2">
    <location>
        <begin position="257"/>
        <end position="269"/>
    </location>
</feature>